<protein>
    <submittedName>
        <fullName evidence="1">Uncharacterized protein</fullName>
    </submittedName>
</protein>
<sequence>MDALWIGESHNSSIFLVIPARTAPFRQGLIGFPYHKYGKENQPASRDRGSFLLPFYTPVRLCYGHQSPASLDFGLNDRADQCITADREAFSTGEAVSHVSGYCCHALVRWYIIIFGNEATGHRAIDQQEIDMIATKRVHREGEEKTNIGLHYPSPVESSSRTLYFNVSNKDNHERIFKVSKKDTEAA</sequence>
<dbReference type="EMBL" id="ML119132">
    <property type="protein sequence ID" value="RPB11938.1"/>
    <property type="molecule type" value="Genomic_DNA"/>
</dbReference>
<proteinExistence type="predicted"/>
<name>A0A3N4KR15_9PEZI</name>
<keyword evidence="2" id="KW-1185">Reference proteome</keyword>
<reference evidence="1 2" key="1">
    <citation type="journal article" date="2018" name="Nat. Ecol. Evol.">
        <title>Pezizomycetes genomes reveal the molecular basis of ectomycorrhizal truffle lifestyle.</title>
        <authorList>
            <person name="Murat C."/>
            <person name="Payen T."/>
            <person name="Noel B."/>
            <person name="Kuo A."/>
            <person name="Morin E."/>
            <person name="Chen J."/>
            <person name="Kohler A."/>
            <person name="Krizsan K."/>
            <person name="Balestrini R."/>
            <person name="Da Silva C."/>
            <person name="Montanini B."/>
            <person name="Hainaut M."/>
            <person name="Levati E."/>
            <person name="Barry K.W."/>
            <person name="Belfiori B."/>
            <person name="Cichocki N."/>
            <person name="Clum A."/>
            <person name="Dockter R.B."/>
            <person name="Fauchery L."/>
            <person name="Guy J."/>
            <person name="Iotti M."/>
            <person name="Le Tacon F."/>
            <person name="Lindquist E.A."/>
            <person name="Lipzen A."/>
            <person name="Malagnac F."/>
            <person name="Mello A."/>
            <person name="Molinier V."/>
            <person name="Miyauchi S."/>
            <person name="Poulain J."/>
            <person name="Riccioni C."/>
            <person name="Rubini A."/>
            <person name="Sitrit Y."/>
            <person name="Splivallo R."/>
            <person name="Traeger S."/>
            <person name="Wang M."/>
            <person name="Zifcakova L."/>
            <person name="Wipf D."/>
            <person name="Zambonelli A."/>
            <person name="Paolocci F."/>
            <person name="Nowrousian M."/>
            <person name="Ottonello S."/>
            <person name="Baldrian P."/>
            <person name="Spatafora J.W."/>
            <person name="Henrissat B."/>
            <person name="Nagy L.G."/>
            <person name="Aury J.M."/>
            <person name="Wincker P."/>
            <person name="Grigoriev I.V."/>
            <person name="Bonfante P."/>
            <person name="Martin F.M."/>
        </authorList>
    </citation>
    <scope>NUCLEOTIDE SEQUENCE [LARGE SCALE GENOMIC DNA]</scope>
    <source>
        <strain evidence="1 2">CCBAS932</strain>
    </source>
</reference>
<dbReference type="InParanoid" id="A0A3N4KR15"/>
<evidence type="ECO:0000313" key="2">
    <source>
        <dbReference type="Proteomes" id="UP000277580"/>
    </source>
</evidence>
<gene>
    <name evidence="1" type="ORF">P167DRAFT_574858</name>
</gene>
<dbReference type="AlphaFoldDB" id="A0A3N4KR15"/>
<evidence type="ECO:0000313" key="1">
    <source>
        <dbReference type="EMBL" id="RPB11938.1"/>
    </source>
</evidence>
<accession>A0A3N4KR15</accession>
<organism evidence="1 2">
    <name type="scientific">Morchella conica CCBAS932</name>
    <dbReference type="NCBI Taxonomy" id="1392247"/>
    <lineage>
        <taxon>Eukaryota</taxon>
        <taxon>Fungi</taxon>
        <taxon>Dikarya</taxon>
        <taxon>Ascomycota</taxon>
        <taxon>Pezizomycotina</taxon>
        <taxon>Pezizomycetes</taxon>
        <taxon>Pezizales</taxon>
        <taxon>Morchellaceae</taxon>
        <taxon>Morchella</taxon>
    </lineage>
</organism>
<dbReference type="Proteomes" id="UP000277580">
    <property type="component" value="Unassembled WGS sequence"/>
</dbReference>